<dbReference type="STRING" id="246410.A0A0E1RWA4"/>
<feature type="compositionally biased region" description="Basic and acidic residues" evidence="1">
    <location>
        <begin position="911"/>
        <end position="923"/>
    </location>
</feature>
<dbReference type="GeneID" id="4559845"/>
<evidence type="ECO:0000313" key="3">
    <source>
        <dbReference type="Proteomes" id="UP000001261"/>
    </source>
</evidence>
<feature type="region of interest" description="Disordered" evidence="1">
    <location>
        <begin position="899"/>
        <end position="923"/>
    </location>
</feature>
<proteinExistence type="predicted"/>
<feature type="region of interest" description="Disordered" evidence="1">
    <location>
        <begin position="1"/>
        <end position="543"/>
    </location>
</feature>
<feature type="compositionally biased region" description="Polar residues" evidence="1">
    <location>
        <begin position="451"/>
        <end position="478"/>
    </location>
</feature>
<feature type="region of interest" description="Disordered" evidence="1">
    <location>
        <begin position="1233"/>
        <end position="1299"/>
    </location>
</feature>
<feature type="compositionally biased region" description="Pro residues" evidence="1">
    <location>
        <begin position="331"/>
        <end position="340"/>
    </location>
</feature>
<reference evidence="3" key="2">
    <citation type="journal article" date="2010" name="Genome Res.">
        <title>Population genomic sequencing of Coccidioides fungi reveals recent hybridization and transposon control.</title>
        <authorList>
            <person name="Neafsey D.E."/>
            <person name="Barker B.M."/>
            <person name="Sharpton T.J."/>
            <person name="Stajich J.E."/>
            <person name="Park D.J."/>
            <person name="Whiston E."/>
            <person name="Hung C.-Y."/>
            <person name="McMahan C."/>
            <person name="White J."/>
            <person name="Sykes S."/>
            <person name="Heiman D."/>
            <person name="Young S."/>
            <person name="Zeng Q."/>
            <person name="Abouelleil A."/>
            <person name="Aftuck L."/>
            <person name="Bessette D."/>
            <person name="Brown A."/>
            <person name="FitzGerald M."/>
            <person name="Lui A."/>
            <person name="Macdonald J.P."/>
            <person name="Priest M."/>
            <person name="Orbach M.J."/>
            <person name="Galgiani J.N."/>
            <person name="Kirkland T.N."/>
            <person name="Cole G.T."/>
            <person name="Birren B.W."/>
            <person name="Henn M.R."/>
            <person name="Taylor J.W."/>
            <person name="Rounsley S.D."/>
        </authorList>
    </citation>
    <scope>GENOME REANNOTATION</scope>
    <source>
        <strain evidence="3">RS</strain>
    </source>
</reference>
<feature type="compositionally biased region" description="Polar residues" evidence="1">
    <location>
        <begin position="90"/>
        <end position="107"/>
    </location>
</feature>
<feature type="compositionally biased region" description="Polar residues" evidence="1">
    <location>
        <begin position="428"/>
        <end position="444"/>
    </location>
</feature>
<accession>A0A0E1RWA4</accession>
<feature type="region of interest" description="Disordered" evidence="1">
    <location>
        <begin position="780"/>
        <end position="807"/>
    </location>
</feature>
<feature type="compositionally biased region" description="Low complexity" evidence="1">
    <location>
        <begin position="214"/>
        <end position="227"/>
    </location>
</feature>
<dbReference type="Proteomes" id="UP000001261">
    <property type="component" value="Unassembled WGS sequence"/>
</dbReference>
<dbReference type="OrthoDB" id="1883964at2759"/>
<dbReference type="EMBL" id="GG704913">
    <property type="protein sequence ID" value="EAS28767.1"/>
    <property type="molecule type" value="Genomic_DNA"/>
</dbReference>
<feature type="region of interest" description="Disordered" evidence="1">
    <location>
        <begin position="678"/>
        <end position="698"/>
    </location>
</feature>
<organism evidence="2 3">
    <name type="scientific">Coccidioides immitis (strain RS)</name>
    <name type="common">Valley fever fungus</name>
    <dbReference type="NCBI Taxonomy" id="246410"/>
    <lineage>
        <taxon>Eukaryota</taxon>
        <taxon>Fungi</taxon>
        <taxon>Dikarya</taxon>
        <taxon>Ascomycota</taxon>
        <taxon>Pezizomycotina</taxon>
        <taxon>Eurotiomycetes</taxon>
        <taxon>Eurotiomycetidae</taxon>
        <taxon>Onygenales</taxon>
        <taxon>Onygenaceae</taxon>
        <taxon>Coccidioides</taxon>
    </lineage>
</organism>
<dbReference type="InParanoid" id="A0A0E1RWA4"/>
<name>A0A0E1RWA4_COCIM</name>
<dbReference type="KEGG" id="cim:CIMG_07513"/>
<feature type="compositionally biased region" description="Low complexity" evidence="1">
    <location>
        <begin position="57"/>
        <end position="66"/>
    </location>
</feature>
<feature type="compositionally biased region" description="Basic and acidic residues" evidence="1">
    <location>
        <begin position="1278"/>
        <end position="1291"/>
    </location>
</feature>
<feature type="compositionally biased region" description="Pro residues" evidence="1">
    <location>
        <begin position="12"/>
        <end position="29"/>
    </location>
</feature>
<sequence>MSHSGSQMYGAQPPPPPQSYYPTGPPPSYPEWQQSKPAEHGQSWNASQVSSPPPTQVPTTSQPATSFYNPNMYGPMPGSTPSPALDHVSHSQPAPSNPSPNIDTSTWGVRYNQHYGHHHHQSSAAQGSQIPPPLPPRPTSSLDQPQTQAHLGPQPWNTAQNQHPYYPPNPPTHFPEQQQPPQHAPQFWQPHPYSDSNSGVSQTVPPKPPPIPPAYQAEVQQAQQAQQNWPNAPVYSSHPPTHNYEPPQQSQQPQHHPPPAPAPASQPQPQPPIPTITQMGPTGLNGSNTLNDTHALGDVPDRPPSLLLNEPSLPPPNQSIEDPSFTSSPAHVPPPTPAPVLPETTKPTNSTPGASALGSGGPSDWEHFSSTHEEVDDTEAYKFKTQNPPLATKTFELASDVPMSNRPETSESESQPPILSTPPEHDQIQQGRVSPVSSIDAGTQHSDRRQIQQADRMNSVDSFSSAVSAEDSTGQIDNVIQEWSRPVPIEDKPPVPSEKGVEPDLQTSATSEKGTSRAATPVSQLRPSVLQLSPKNSPPITSRVDQPIVQSITTIADPYADLDPWYKSSLTRYVTMLRKEMATESDEEKFKIFTAFMTKESKLREILYSVEIVPDAIKTKPTNDEVPKHADQLKAPTKPELKQLDTELPIPMEQEDDVITYSPGGRPVLASSLRRKQAELKNSTGLQRSASNPTPPAQIRNRAESLNATSYVVSTVTSRNPLGELPRATSVPPAGAATIIPQASTPYTPFRYQEGPQRGSEPLSFERPAYQAYSALRQASAESGRVMTQPNSQLRRDSDAPGMPRPLRAEHDETFLGLVREKSVAYRGRRPESSLAIRAPTADPFKKGIATAILDDIRTLVPAIIPNPAADARTAAARDELEKFPDDFNFMEKSLEAWDRGASSRQGQLDGQRRARQEASEHHIDNLFNNKEIGYSDINVLETEFKQTEAQKQLNEERREYDKFVEIVFTRVDERLRAEIATLEGYYKEALDLLNSEADSGSTPKLEKFHLSCAMKNAVDIFQKIEMRHERLVEAALERERRRKKAERRFFVFLGDSSALKQMDKDFDVADKKILLEAAKARDDRANQLMDVFDEASMRGIGENQSLLDDIFTKIEKLDPSLVSDMNSLPQQAENILTLTSGFVRFLGGDSESILSSFGMADRLLNNADYELSVAEAKVANASPDIFRRLEEEKKKEDLKIEDDLNARMADVRSGHQEILKSIDDVLQHMQKGELSSSNSQGGNGPDGAPVTEAIPTAAIVSSSSPLVASAPTEEEQQQDRLRKALEDAKRRNAAKQAP</sequence>
<feature type="compositionally biased region" description="Low complexity" evidence="1">
    <location>
        <begin position="174"/>
        <end position="192"/>
    </location>
</feature>
<feature type="compositionally biased region" description="Polar residues" evidence="1">
    <location>
        <begin position="505"/>
        <end position="543"/>
    </location>
</feature>
<feature type="compositionally biased region" description="Low complexity" evidence="1">
    <location>
        <begin position="1258"/>
        <end position="1272"/>
    </location>
</feature>
<dbReference type="OMA" id="YEDLDPW"/>
<feature type="compositionally biased region" description="Basic and acidic residues" evidence="1">
    <location>
        <begin position="364"/>
        <end position="373"/>
    </location>
</feature>
<gene>
    <name evidence="2" type="ORF">CIMG_07513</name>
</gene>
<evidence type="ECO:0000256" key="1">
    <source>
        <dbReference type="SAM" id="MobiDB-lite"/>
    </source>
</evidence>
<dbReference type="VEuPathDB" id="FungiDB:CIMG_07513"/>
<dbReference type="RefSeq" id="XP_001240350.1">
    <property type="nucleotide sequence ID" value="XM_001240349.2"/>
</dbReference>
<feature type="compositionally biased region" description="Polar residues" evidence="1">
    <location>
        <begin position="680"/>
        <end position="692"/>
    </location>
</feature>
<keyword evidence="3" id="KW-1185">Reference proteome</keyword>
<evidence type="ECO:0000313" key="2">
    <source>
        <dbReference type="EMBL" id="EAS28767.1"/>
    </source>
</evidence>
<feature type="compositionally biased region" description="Polar residues" evidence="1">
    <location>
        <begin position="194"/>
        <end position="204"/>
    </location>
</feature>
<protein>
    <submittedName>
        <fullName evidence="2">Uncharacterized protein</fullName>
    </submittedName>
</protein>
<feature type="compositionally biased region" description="Polar residues" evidence="1">
    <location>
        <begin position="139"/>
        <end position="159"/>
    </location>
</feature>
<feature type="compositionally biased region" description="Pro residues" evidence="1">
    <location>
        <begin position="255"/>
        <end position="274"/>
    </location>
</feature>
<reference evidence="3" key="1">
    <citation type="journal article" date="2009" name="Genome Res.">
        <title>Comparative genomic analyses of the human fungal pathogens Coccidioides and their relatives.</title>
        <authorList>
            <person name="Sharpton T.J."/>
            <person name="Stajich J.E."/>
            <person name="Rounsley S.D."/>
            <person name="Gardner M.J."/>
            <person name="Wortman J.R."/>
            <person name="Jordar V.S."/>
            <person name="Maiti R."/>
            <person name="Kodira C.D."/>
            <person name="Neafsey D.E."/>
            <person name="Zeng Q."/>
            <person name="Hung C.-Y."/>
            <person name="McMahan C."/>
            <person name="Muszewska A."/>
            <person name="Grynberg M."/>
            <person name="Mandel M.A."/>
            <person name="Kellner E.M."/>
            <person name="Barker B.M."/>
            <person name="Galgiani J.N."/>
            <person name="Orbach M.J."/>
            <person name="Kirkland T.N."/>
            <person name="Cole G.T."/>
            <person name="Henn M.R."/>
            <person name="Birren B.W."/>
            <person name="Taylor J.W."/>
        </authorList>
    </citation>
    <scope>NUCLEOTIDE SEQUENCE [LARGE SCALE GENOMIC DNA]</scope>
    <source>
        <strain evidence="3">RS</strain>
    </source>
</reference>